<dbReference type="RefSeq" id="WP_138067852.1">
    <property type="nucleotide sequence ID" value="NZ_LR594035.1"/>
</dbReference>
<sequence>MINHFIKSVTKEKSMAEFMTVYRRGAILAILLALILGFLSLRISFSSYTKGFVLGMSLALFVLVIRKYMVLHDQRRLKAIYIKSKDERQGLILLISSALTLALQVMVIIAFLCLNAFFEIRFDFRLLLICDLYLLIISLFGVEMLLQRMM</sequence>
<dbReference type="STRING" id="873448.STRPO_1528"/>
<dbReference type="EMBL" id="LR594035">
    <property type="protein sequence ID" value="VTS13464.1"/>
    <property type="molecule type" value="Genomic_DNA"/>
</dbReference>
<organism evidence="2 3">
    <name type="scientific">Streptococcus pseudoporcinus</name>
    <dbReference type="NCBI Taxonomy" id="361101"/>
    <lineage>
        <taxon>Bacteria</taxon>
        <taxon>Bacillati</taxon>
        <taxon>Bacillota</taxon>
        <taxon>Bacilli</taxon>
        <taxon>Lactobacillales</taxon>
        <taxon>Streptococcaceae</taxon>
        <taxon>Streptococcus</taxon>
    </lineage>
</organism>
<feature type="transmembrane region" description="Helical" evidence="1">
    <location>
        <begin position="124"/>
        <end position="146"/>
    </location>
</feature>
<keyword evidence="1" id="KW-0472">Membrane</keyword>
<evidence type="ECO:0000256" key="1">
    <source>
        <dbReference type="SAM" id="Phobius"/>
    </source>
</evidence>
<gene>
    <name evidence="2" type="ORF">NCTC5385_00136</name>
</gene>
<protein>
    <submittedName>
        <fullName evidence="2">Membrane protein</fullName>
    </submittedName>
</protein>
<feature type="transmembrane region" description="Helical" evidence="1">
    <location>
        <begin position="91"/>
        <end position="118"/>
    </location>
</feature>
<evidence type="ECO:0000313" key="2">
    <source>
        <dbReference type="EMBL" id="VTS13464.1"/>
    </source>
</evidence>
<name>A0A4U9XJM3_9STRE</name>
<dbReference type="Proteomes" id="UP000304914">
    <property type="component" value="Chromosome"/>
</dbReference>
<accession>A0A4U9XJM3</accession>
<proteinExistence type="predicted"/>
<feature type="transmembrane region" description="Helical" evidence="1">
    <location>
        <begin position="21"/>
        <end position="45"/>
    </location>
</feature>
<keyword evidence="1" id="KW-1133">Transmembrane helix</keyword>
<dbReference type="AlphaFoldDB" id="A0A4U9XJM3"/>
<reference evidence="2 3" key="1">
    <citation type="submission" date="2019-05" db="EMBL/GenBank/DDBJ databases">
        <authorList>
            <consortium name="Pathogen Informatics"/>
        </authorList>
    </citation>
    <scope>NUCLEOTIDE SEQUENCE [LARGE SCALE GENOMIC DNA]</scope>
    <source>
        <strain evidence="2 3">NCTC5385</strain>
    </source>
</reference>
<keyword evidence="1" id="KW-0812">Transmembrane</keyword>
<evidence type="ECO:0000313" key="3">
    <source>
        <dbReference type="Proteomes" id="UP000304914"/>
    </source>
</evidence>
<feature type="transmembrane region" description="Helical" evidence="1">
    <location>
        <begin position="51"/>
        <end position="70"/>
    </location>
</feature>